<evidence type="ECO:0000256" key="1">
    <source>
        <dbReference type="ARBA" id="ARBA00022679"/>
    </source>
</evidence>
<sequence length="1039" mass="119616">MKHANKTNITIVKYEPTHAKAVAKMWNESSEGWGGHSEVKTEEEVRIQEENSTNIITYIAFDGDEAVGYCGLSEYREDVGSLYVPLLNVRTDYHGKKIGKQLLLKALEETIDRGWPRLDLNTWPGNTKAVPLYKKCGFFWENRDDSVHLMNFLPTVLNIPAFTSFFNKTNWYEHSVRAIEVEPDGRKEGDFELYDYFWKHEGDSLHVAIEKTGRGICEVKTNEYAISMHLDSHKVIYGKGYPVRFRINNYTRKPLHIKLAGINQDNIEFPMFVQSEVSNSDVLEGSFILSETNKLQSSKKTHPTITANVWINDQELILKTGILPIAPVKCIGKTTGTFSILNREQLAYIELENNCNSDVTLFFRLNNHEGVTFGQERWQVDLTAHQRTTIPIPYTLSRATFYNENIAMTMVDNNNNISFSQQLTFPFHSPGFPLHGECLEYYHLFHGFTHISIKKETNELLYERGQKNSSEYTFHYPKLGKPFSEEFSIASPIDVKFYVKAHCVGVVLTYESRDFPHVFLHREVELTGDGIMSQQYVIENKGDKALKNLQLNYAHSFSLEDAHIPYDGQIVYIPGTLHSEVIYWEDKKLTENWLLSHAGNKHSALIWEEHVPIHFQHWHHQYFEECFPEIDSGKRVKSQKMWFGQQIFSSVDEVREFANQKSKIITTNEEPLSFSIKGSPIIKNEAIVTFQPFVKKNVDLDLTILSNEGNFAHSITRSKSEPLSAFNVHIPVKSENVMSVQLKGTLSSQHVDKQLVLFQETTTSVKTEEKVVDGHHTYEISNDIFTLKSAPSFFPSFYSLTDSETEWLASSFPTPISKSWWNPWVGGLSFGIEYLLQRKMLDLPSKAKFVTVFDQYSEEWTGIQITTIVEDHPKYEGLTFHQFAVTRPGIPVLAFFTLLEQNVGKHFYGTIERTYFNLSQGEKIGDLTIHVNDQESQAFQHHAHEVDLYHLKDALFERKGIKNKLHFIPNKSIEDVATYMNKEVILGAAEQPLYTKNGETEITEPHFFVLSEHTYKLGDYHSLRSLRFTIERKSSSENN</sequence>
<keyword evidence="5" id="KW-1185">Reference proteome</keyword>
<keyword evidence="1 4" id="KW-0808">Transferase</keyword>
<dbReference type="Gene3D" id="3.40.630.30">
    <property type="match status" value="1"/>
</dbReference>
<dbReference type="PROSITE" id="PS51186">
    <property type="entry name" value="GNAT"/>
    <property type="match status" value="1"/>
</dbReference>
<evidence type="ECO:0000259" key="3">
    <source>
        <dbReference type="PROSITE" id="PS51186"/>
    </source>
</evidence>
<dbReference type="KEGG" id="bco:Bcell_2167"/>
<reference evidence="4 5" key="1">
    <citation type="submission" date="2010-12" db="EMBL/GenBank/DDBJ databases">
        <title>Complete sequence of Bacillus cellulosilyticus DSM 2522.</title>
        <authorList>
            <consortium name="US DOE Joint Genome Institute"/>
            <person name="Lucas S."/>
            <person name="Copeland A."/>
            <person name="Lapidus A."/>
            <person name="Cheng J.-F."/>
            <person name="Bruce D."/>
            <person name="Goodwin L."/>
            <person name="Pitluck S."/>
            <person name="Chertkov O."/>
            <person name="Detter J.C."/>
            <person name="Han C."/>
            <person name="Tapia R."/>
            <person name="Land M."/>
            <person name="Hauser L."/>
            <person name="Jeffries C."/>
            <person name="Kyrpides N."/>
            <person name="Ivanova N."/>
            <person name="Mikhailova N."/>
            <person name="Brumm P."/>
            <person name="Mead D."/>
            <person name="Woyke T."/>
        </authorList>
    </citation>
    <scope>NUCLEOTIDE SEQUENCE [LARGE SCALE GENOMIC DNA]</scope>
    <source>
        <strain evidence="5">ATCC 21833 / DSM 2522 / FERM P-1141 / JCM 9156 / N-4</strain>
    </source>
</reference>
<dbReference type="eggNOG" id="COG0456">
    <property type="taxonomic scope" value="Bacteria"/>
</dbReference>
<dbReference type="InterPro" id="IPR016181">
    <property type="entry name" value="Acyl_CoA_acyltransferase"/>
</dbReference>
<dbReference type="AlphaFoldDB" id="E6U250"/>
<dbReference type="CDD" id="cd04301">
    <property type="entry name" value="NAT_SF"/>
    <property type="match status" value="1"/>
</dbReference>
<evidence type="ECO:0000313" key="5">
    <source>
        <dbReference type="Proteomes" id="UP000001401"/>
    </source>
</evidence>
<dbReference type="STRING" id="649639.Bcell_2167"/>
<proteinExistence type="predicted"/>
<organism evidence="4 5">
    <name type="scientific">Evansella cellulosilytica (strain ATCC 21833 / DSM 2522 / FERM P-1141 / JCM 9156 / N-4)</name>
    <name type="common">Bacillus cellulosilyticus</name>
    <dbReference type="NCBI Taxonomy" id="649639"/>
    <lineage>
        <taxon>Bacteria</taxon>
        <taxon>Bacillati</taxon>
        <taxon>Bacillota</taxon>
        <taxon>Bacilli</taxon>
        <taxon>Bacillales</taxon>
        <taxon>Bacillaceae</taxon>
        <taxon>Evansella</taxon>
    </lineage>
</organism>
<dbReference type="GO" id="GO:0016747">
    <property type="term" value="F:acyltransferase activity, transferring groups other than amino-acyl groups"/>
    <property type="evidence" value="ECO:0007669"/>
    <property type="project" value="InterPro"/>
</dbReference>
<accession>E6U250</accession>
<dbReference type="EMBL" id="CP002394">
    <property type="protein sequence ID" value="ADU30428.1"/>
    <property type="molecule type" value="Genomic_DNA"/>
</dbReference>
<dbReference type="InterPro" id="IPR050832">
    <property type="entry name" value="Bact_Acetyltransf"/>
</dbReference>
<name>E6U250_EVAC2</name>
<dbReference type="RefSeq" id="WP_013488764.1">
    <property type="nucleotide sequence ID" value="NC_014829.1"/>
</dbReference>
<dbReference type="Proteomes" id="UP000001401">
    <property type="component" value="Chromosome"/>
</dbReference>
<evidence type="ECO:0000256" key="2">
    <source>
        <dbReference type="ARBA" id="ARBA00023315"/>
    </source>
</evidence>
<keyword evidence="2" id="KW-0012">Acyltransferase</keyword>
<dbReference type="PANTHER" id="PTHR43877">
    <property type="entry name" value="AMINOALKYLPHOSPHONATE N-ACETYLTRANSFERASE-RELATED-RELATED"/>
    <property type="match status" value="1"/>
</dbReference>
<dbReference type="SUPFAM" id="SSF55729">
    <property type="entry name" value="Acyl-CoA N-acyltransferases (Nat)"/>
    <property type="match status" value="1"/>
</dbReference>
<protein>
    <submittedName>
        <fullName evidence="4">GCN5-related N-acetyltransferase</fullName>
    </submittedName>
</protein>
<dbReference type="InterPro" id="IPR000182">
    <property type="entry name" value="GNAT_dom"/>
</dbReference>
<gene>
    <name evidence="4" type="ordered locus">Bcell_2167</name>
</gene>
<dbReference type="HOGENOM" id="CLU_294189_0_0_9"/>
<evidence type="ECO:0000313" key="4">
    <source>
        <dbReference type="EMBL" id="ADU30428.1"/>
    </source>
</evidence>
<dbReference type="OrthoDB" id="9776689at2"/>
<dbReference type="Pfam" id="PF00583">
    <property type="entry name" value="Acetyltransf_1"/>
    <property type="match status" value="1"/>
</dbReference>
<feature type="domain" description="N-acetyltransferase" evidence="3">
    <location>
        <begin position="9"/>
        <end position="160"/>
    </location>
</feature>